<dbReference type="InterPro" id="IPR001328">
    <property type="entry name" value="Pept_tRNA_hydro"/>
</dbReference>
<evidence type="ECO:0000256" key="3">
    <source>
        <dbReference type="ARBA" id="ARBA00022801"/>
    </source>
</evidence>
<dbReference type="GO" id="GO:0004045">
    <property type="term" value="F:peptidyl-tRNA hydrolase activity"/>
    <property type="evidence" value="ECO:0007669"/>
    <property type="project" value="UniProtKB-EC"/>
</dbReference>
<organism evidence="9 10">
    <name type="scientific">Candidatus Falkowbacteria bacterium GW2011_GWE1_38_31</name>
    <dbReference type="NCBI Taxonomy" id="1618638"/>
    <lineage>
        <taxon>Bacteria</taxon>
        <taxon>Candidatus Falkowiibacteriota</taxon>
    </lineage>
</organism>
<proteinExistence type="inferred from homology"/>
<gene>
    <name evidence="9" type="ORF">US91_C0001G0148</name>
</gene>
<evidence type="ECO:0000256" key="2">
    <source>
        <dbReference type="ARBA" id="ARBA00022555"/>
    </source>
</evidence>
<dbReference type="PANTHER" id="PTHR17224">
    <property type="entry name" value="PEPTIDYL-TRNA HYDROLASE"/>
    <property type="match status" value="1"/>
</dbReference>
<protein>
    <recommendedName>
        <fullName evidence="6 7">Peptidyl-tRNA hydrolase</fullName>
        <ecNumber evidence="1 7">3.1.1.29</ecNumber>
    </recommendedName>
</protein>
<dbReference type="Proteomes" id="UP000034022">
    <property type="component" value="Unassembled WGS sequence"/>
</dbReference>
<dbReference type="EMBL" id="LBUU01000001">
    <property type="protein sequence ID" value="KKQ71221.1"/>
    <property type="molecule type" value="Genomic_DNA"/>
</dbReference>
<evidence type="ECO:0000256" key="8">
    <source>
        <dbReference type="RuleBase" id="RU004320"/>
    </source>
</evidence>
<comment type="catalytic activity">
    <reaction evidence="7">
        <text>an N-acyl-L-alpha-aminoacyl-tRNA + H2O = an N-acyl-L-amino acid + a tRNA + H(+)</text>
        <dbReference type="Rhea" id="RHEA:54448"/>
        <dbReference type="Rhea" id="RHEA-COMP:10123"/>
        <dbReference type="Rhea" id="RHEA-COMP:13883"/>
        <dbReference type="ChEBI" id="CHEBI:15377"/>
        <dbReference type="ChEBI" id="CHEBI:15378"/>
        <dbReference type="ChEBI" id="CHEBI:59874"/>
        <dbReference type="ChEBI" id="CHEBI:78442"/>
        <dbReference type="ChEBI" id="CHEBI:138191"/>
        <dbReference type="EC" id="3.1.1.29"/>
    </reaction>
</comment>
<sequence length="179" mass="20479">MKIIAGLGNPGEKYKYTRHNAGFMALDHHVKKQGLDWEYNKKFEADIAKQGDVIYIKPKTFMNESGKSLNALMSYYKLLPKKLGFIKEKDLDLSDTLIVIHDDLDIELGKCKESIDSRSAGHNGVNSIINHLKTKNFKRLRIGIMGDKPKQMPTINYVLQKFRDEELLIINSVISEIKI</sequence>
<dbReference type="Pfam" id="PF01195">
    <property type="entry name" value="Pept_tRNA_hydro"/>
    <property type="match status" value="1"/>
</dbReference>
<dbReference type="PROSITE" id="PS01195">
    <property type="entry name" value="PEPT_TRNA_HYDROL_1"/>
    <property type="match status" value="1"/>
</dbReference>
<keyword evidence="4" id="KW-0694">RNA-binding</keyword>
<dbReference type="NCBIfam" id="TIGR00447">
    <property type="entry name" value="pth"/>
    <property type="match status" value="1"/>
</dbReference>
<dbReference type="SUPFAM" id="SSF53178">
    <property type="entry name" value="Peptidyl-tRNA hydrolase-like"/>
    <property type="match status" value="1"/>
</dbReference>
<dbReference type="AlphaFoldDB" id="A0A0G0N287"/>
<dbReference type="PANTHER" id="PTHR17224:SF1">
    <property type="entry name" value="PEPTIDYL-TRNA HYDROLASE"/>
    <property type="match status" value="1"/>
</dbReference>
<dbReference type="EC" id="3.1.1.29" evidence="1 7"/>
<dbReference type="InterPro" id="IPR036416">
    <property type="entry name" value="Pept_tRNA_hydro_sf"/>
</dbReference>
<reference evidence="9 10" key="1">
    <citation type="journal article" date="2015" name="Nature">
        <title>rRNA introns, odd ribosomes, and small enigmatic genomes across a large radiation of phyla.</title>
        <authorList>
            <person name="Brown C.T."/>
            <person name="Hug L.A."/>
            <person name="Thomas B.C."/>
            <person name="Sharon I."/>
            <person name="Castelle C.J."/>
            <person name="Singh A."/>
            <person name="Wilkins M.J."/>
            <person name="Williams K.H."/>
            <person name="Banfield J.F."/>
        </authorList>
    </citation>
    <scope>NUCLEOTIDE SEQUENCE [LARGE SCALE GENOMIC DNA]</scope>
</reference>
<comment type="similarity">
    <text evidence="5 8">Belongs to the PTH family.</text>
</comment>
<dbReference type="Gene3D" id="3.40.50.1470">
    <property type="entry name" value="Peptidyl-tRNA hydrolase"/>
    <property type="match status" value="1"/>
</dbReference>
<dbReference type="InterPro" id="IPR018171">
    <property type="entry name" value="Pept_tRNA_hydro_CS"/>
</dbReference>
<evidence type="ECO:0000256" key="5">
    <source>
        <dbReference type="ARBA" id="ARBA00038063"/>
    </source>
</evidence>
<comment type="caution">
    <text evidence="9">The sequence shown here is derived from an EMBL/GenBank/DDBJ whole genome shotgun (WGS) entry which is preliminary data.</text>
</comment>
<evidence type="ECO:0000313" key="10">
    <source>
        <dbReference type="Proteomes" id="UP000034022"/>
    </source>
</evidence>
<keyword evidence="3 7" id="KW-0378">Hydrolase</keyword>
<evidence type="ECO:0000256" key="4">
    <source>
        <dbReference type="ARBA" id="ARBA00022884"/>
    </source>
</evidence>
<accession>A0A0G0N287</accession>
<evidence type="ECO:0000313" key="9">
    <source>
        <dbReference type="EMBL" id="KKQ71221.1"/>
    </source>
</evidence>
<evidence type="ECO:0000256" key="6">
    <source>
        <dbReference type="ARBA" id="ARBA00050038"/>
    </source>
</evidence>
<dbReference type="CDD" id="cd00462">
    <property type="entry name" value="PTH"/>
    <property type="match status" value="1"/>
</dbReference>
<keyword evidence="2" id="KW-0820">tRNA-binding</keyword>
<evidence type="ECO:0000256" key="7">
    <source>
        <dbReference type="RuleBase" id="RU000673"/>
    </source>
</evidence>
<dbReference type="GO" id="GO:0000049">
    <property type="term" value="F:tRNA binding"/>
    <property type="evidence" value="ECO:0007669"/>
    <property type="project" value="UniProtKB-KW"/>
</dbReference>
<name>A0A0G0N287_9BACT</name>
<dbReference type="PATRIC" id="fig|1618638.3.peg.156"/>
<evidence type="ECO:0000256" key="1">
    <source>
        <dbReference type="ARBA" id="ARBA00013260"/>
    </source>
</evidence>